<gene>
    <name evidence="2" type="ORF">GFK26_19535</name>
</gene>
<evidence type="ECO:0000313" key="3">
    <source>
        <dbReference type="Proteomes" id="UP000326780"/>
    </source>
</evidence>
<evidence type="ECO:0000259" key="1">
    <source>
        <dbReference type="Pfam" id="PF12680"/>
    </source>
</evidence>
<dbReference type="Proteomes" id="UP000326780">
    <property type="component" value="Chromosome"/>
</dbReference>
<dbReference type="AlphaFoldDB" id="A0A5Q0M6I4"/>
<proteinExistence type="predicted"/>
<dbReference type="Pfam" id="PF12680">
    <property type="entry name" value="SnoaL_2"/>
    <property type="match status" value="1"/>
</dbReference>
<protein>
    <submittedName>
        <fullName evidence="2">Nuclear transport factor 2 family protein</fullName>
    </submittedName>
</protein>
<accession>A0A5Q0M6I4</accession>
<feature type="domain" description="SnoaL-like" evidence="1">
    <location>
        <begin position="30"/>
        <end position="142"/>
    </location>
</feature>
<dbReference type="Gene3D" id="3.10.450.50">
    <property type="match status" value="1"/>
</dbReference>
<organism evidence="2 3">
    <name type="scientific">Variovorax paradoxus</name>
    <dbReference type="NCBI Taxonomy" id="34073"/>
    <lineage>
        <taxon>Bacteria</taxon>
        <taxon>Pseudomonadati</taxon>
        <taxon>Pseudomonadota</taxon>
        <taxon>Betaproteobacteria</taxon>
        <taxon>Burkholderiales</taxon>
        <taxon>Comamonadaceae</taxon>
        <taxon>Variovorax</taxon>
    </lineage>
</organism>
<evidence type="ECO:0000313" key="2">
    <source>
        <dbReference type="EMBL" id="QFZ84798.1"/>
    </source>
</evidence>
<dbReference type="InterPro" id="IPR032710">
    <property type="entry name" value="NTF2-like_dom_sf"/>
</dbReference>
<sequence>MTVAVQPIRQTAGDPVDTATLQAARIQTVRDHMALECTQEWDAVIDTFQHPRYEMHGSGVVFDGEEEVRGYFSSSRTPFPDLANEIIAIAADQHTVLVEFWLSGTHLGPLHANGKVFDATGRKFRIRMAATFEFAPGSDKIVCERPYSAADAKLRALGLI</sequence>
<dbReference type="InterPro" id="IPR037401">
    <property type="entry name" value="SnoaL-like"/>
</dbReference>
<reference evidence="2 3" key="1">
    <citation type="submission" date="2019-10" db="EMBL/GenBank/DDBJ databases">
        <title>Complete genome sequence of Variovorax paradoxus 5C-2.</title>
        <authorList>
            <person name="Gogoleva N.E."/>
            <person name="Balkin A.S."/>
        </authorList>
    </citation>
    <scope>NUCLEOTIDE SEQUENCE [LARGE SCALE GENOMIC DNA]</scope>
    <source>
        <strain evidence="2 3">5C-2</strain>
    </source>
</reference>
<name>A0A5Q0M6I4_VARPD</name>
<dbReference type="EMBL" id="CP045644">
    <property type="protein sequence ID" value="QFZ84798.1"/>
    <property type="molecule type" value="Genomic_DNA"/>
</dbReference>
<dbReference type="SUPFAM" id="SSF54427">
    <property type="entry name" value="NTF2-like"/>
    <property type="match status" value="1"/>
</dbReference>